<dbReference type="GO" id="GO:0043195">
    <property type="term" value="C:terminal bouton"/>
    <property type="evidence" value="ECO:0007669"/>
    <property type="project" value="TreeGrafter"/>
</dbReference>
<dbReference type="GO" id="GO:0099525">
    <property type="term" value="P:presynaptic dense core vesicle exocytosis"/>
    <property type="evidence" value="ECO:0007669"/>
    <property type="project" value="TreeGrafter"/>
</dbReference>
<dbReference type="Pfam" id="PF00168">
    <property type="entry name" value="C2"/>
    <property type="match status" value="1"/>
</dbReference>
<keyword evidence="1" id="KW-0268">Exocytosis</keyword>
<dbReference type="SMART" id="SM00239">
    <property type="entry name" value="C2"/>
    <property type="match status" value="1"/>
</dbReference>
<dbReference type="GeneTree" id="ENSGT00940000154929"/>
<dbReference type="AlphaFoldDB" id="A0A671W7J9"/>
<dbReference type="GO" id="GO:0031594">
    <property type="term" value="C:neuromuscular junction"/>
    <property type="evidence" value="ECO:0007669"/>
    <property type="project" value="TreeGrafter"/>
</dbReference>
<dbReference type="PROSITE" id="PS51259">
    <property type="entry name" value="MHD2"/>
    <property type="match status" value="1"/>
</dbReference>
<dbReference type="InterPro" id="IPR014772">
    <property type="entry name" value="Munc13_dom-2"/>
</dbReference>
<accession>A0A671W7J9</accession>
<dbReference type="GO" id="GO:0017075">
    <property type="term" value="F:syntaxin-1 binding"/>
    <property type="evidence" value="ECO:0007669"/>
    <property type="project" value="TreeGrafter"/>
</dbReference>
<dbReference type="GO" id="GO:0061789">
    <property type="term" value="P:dense core granule priming"/>
    <property type="evidence" value="ECO:0007669"/>
    <property type="project" value="TreeGrafter"/>
</dbReference>
<sequence length="361" mass="40608">MCCCLHVCLLQFSAIIAVLFEFLYSLLTLFAKICEKTVLKRVLKELWKLVMNTMEKTIVLPPLTDQTGTQLIFNAAKELGQLSKLKEHMVREEAKALTPKQCAVIELALDTIKQYFHAGGVGLKKTFLEKSPDLLSLHYALSLYTQATDKLVKTFVQSQNSQVFGGKGVRFTTSEDVYPEKGSGVDDAVGEVSIHVEIFTHPNTGEHKVTVKVVAANDLRWQTQGIFRPFVEVYIIGPHLSDKKRKYATKSKNNSWAPKYNETFTFTLSNEVGPECYELQVCVKDYCFAREDRTVGMAVLQLKDVASKGSVACWLPLGKRIHMDETGLTVLRILSQRNNDDVAKEFVKLKSDQRSAEEGRS</sequence>
<dbReference type="GO" id="GO:0035249">
    <property type="term" value="P:synaptic transmission, glutamatergic"/>
    <property type="evidence" value="ECO:0007669"/>
    <property type="project" value="TreeGrafter"/>
</dbReference>
<dbReference type="GO" id="GO:0019992">
    <property type="term" value="F:diacylglycerol binding"/>
    <property type="evidence" value="ECO:0007669"/>
    <property type="project" value="InterPro"/>
</dbReference>
<dbReference type="GO" id="GO:0042734">
    <property type="term" value="C:presynaptic membrane"/>
    <property type="evidence" value="ECO:0007669"/>
    <property type="project" value="TreeGrafter"/>
</dbReference>
<dbReference type="GO" id="GO:0016082">
    <property type="term" value="P:synaptic vesicle priming"/>
    <property type="evidence" value="ECO:0007669"/>
    <property type="project" value="TreeGrafter"/>
</dbReference>
<dbReference type="GO" id="GO:0030672">
    <property type="term" value="C:synaptic vesicle membrane"/>
    <property type="evidence" value="ECO:0007669"/>
    <property type="project" value="TreeGrafter"/>
</dbReference>
<dbReference type="PANTHER" id="PTHR10480">
    <property type="entry name" value="PROTEIN UNC-13 HOMOLOG"/>
    <property type="match status" value="1"/>
</dbReference>
<dbReference type="GO" id="GO:0005516">
    <property type="term" value="F:calmodulin binding"/>
    <property type="evidence" value="ECO:0007669"/>
    <property type="project" value="TreeGrafter"/>
</dbReference>
<dbReference type="InterPro" id="IPR010439">
    <property type="entry name" value="MUN_dom"/>
</dbReference>
<evidence type="ECO:0000259" key="2">
    <source>
        <dbReference type="PROSITE" id="PS50004"/>
    </source>
</evidence>
<dbReference type="InterPro" id="IPR027080">
    <property type="entry name" value="Unc-13"/>
</dbReference>
<dbReference type="InterPro" id="IPR035892">
    <property type="entry name" value="C2_domain_sf"/>
</dbReference>
<dbReference type="InterPro" id="IPR000008">
    <property type="entry name" value="C2_dom"/>
</dbReference>
<feature type="domain" description="C2" evidence="2">
    <location>
        <begin position="188"/>
        <end position="315"/>
    </location>
</feature>
<proteinExistence type="predicted"/>
<evidence type="ECO:0000259" key="3">
    <source>
        <dbReference type="PROSITE" id="PS51259"/>
    </source>
</evidence>
<dbReference type="Gene3D" id="1.20.58.1100">
    <property type="match status" value="1"/>
</dbReference>
<protein>
    <recommendedName>
        <fullName evidence="6">Unc-13 homolog A (C. elegans)</fullName>
    </recommendedName>
</protein>
<evidence type="ECO:0000313" key="5">
    <source>
        <dbReference type="Proteomes" id="UP000472265"/>
    </source>
</evidence>
<feature type="domain" description="MHD2" evidence="3">
    <location>
        <begin position="13"/>
        <end position="155"/>
    </location>
</feature>
<reference evidence="4" key="3">
    <citation type="submission" date="2025-09" db="UniProtKB">
        <authorList>
            <consortium name="Ensembl"/>
        </authorList>
    </citation>
    <scope>IDENTIFICATION</scope>
</reference>
<evidence type="ECO:0000256" key="1">
    <source>
        <dbReference type="ARBA" id="ARBA00022483"/>
    </source>
</evidence>
<reference evidence="4" key="2">
    <citation type="submission" date="2025-08" db="UniProtKB">
        <authorList>
            <consortium name="Ensembl"/>
        </authorList>
    </citation>
    <scope>IDENTIFICATION</scope>
</reference>
<evidence type="ECO:0000313" key="4">
    <source>
        <dbReference type="Ensembl" id="ENSSAUP00010033922.1"/>
    </source>
</evidence>
<dbReference type="Gene3D" id="2.60.40.150">
    <property type="entry name" value="C2 domain"/>
    <property type="match status" value="1"/>
</dbReference>
<keyword evidence="5" id="KW-1185">Reference proteome</keyword>
<gene>
    <name evidence="4" type="primary">unc13a</name>
</gene>
<dbReference type="GO" id="GO:0098831">
    <property type="term" value="C:presynaptic active zone cytoplasmic component"/>
    <property type="evidence" value="ECO:0007669"/>
    <property type="project" value="TreeGrafter"/>
</dbReference>
<name>A0A671W7J9_SPAAU</name>
<dbReference type="Pfam" id="PF06292">
    <property type="entry name" value="MUN"/>
    <property type="match status" value="1"/>
</dbReference>
<evidence type="ECO:0008006" key="6">
    <source>
        <dbReference type="Google" id="ProtNLM"/>
    </source>
</evidence>
<dbReference type="CDD" id="cd08395">
    <property type="entry name" value="C2C_Munc13"/>
    <property type="match status" value="1"/>
</dbReference>
<reference evidence="4" key="1">
    <citation type="submission" date="2021-04" db="EMBL/GenBank/DDBJ databases">
        <authorList>
            <consortium name="Wellcome Sanger Institute Data Sharing"/>
        </authorList>
    </citation>
    <scope>NUCLEOTIDE SEQUENCE [LARGE SCALE GENOMIC DNA]</scope>
</reference>
<dbReference type="PANTHER" id="PTHR10480:SF1">
    <property type="entry name" value="PROTEIN UNC-13 HOMOLOG A"/>
    <property type="match status" value="1"/>
</dbReference>
<organism evidence="4 5">
    <name type="scientific">Sparus aurata</name>
    <name type="common">Gilthead sea bream</name>
    <dbReference type="NCBI Taxonomy" id="8175"/>
    <lineage>
        <taxon>Eukaryota</taxon>
        <taxon>Metazoa</taxon>
        <taxon>Chordata</taxon>
        <taxon>Craniata</taxon>
        <taxon>Vertebrata</taxon>
        <taxon>Euteleostomi</taxon>
        <taxon>Actinopterygii</taxon>
        <taxon>Neopterygii</taxon>
        <taxon>Teleostei</taxon>
        <taxon>Neoteleostei</taxon>
        <taxon>Acanthomorphata</taxon>
        <taxon>Eupercaria</taxon>
        <taxon>Spariformes</taxon>
        <taxon>Sparidae</taxon>
        <taxon>Sparus</taxon>
    </lineage>
</organism>
<dbReference type="FunFam" id="2.60.40.150:FF:000014">
    <property type="entry name" value="protein unc-13 homolog B"/>
    <property type="match status" value="1"/>
</dbReference>
<dbReference type="GO" id="GO:0016081">
    <property type="term" value="P:synaptic vesicle docking"/>
    <property type="evidence" value="ECO:0007669"/>
    <property type="project" value="TreeGrafter"/>
</dbReference>
<dbReference type="Ensembl" id="ENSSAUT00010035734.1">
    <property type="protein sequence ID" value="ENSSAUP00010033922.1"/>
    <property type="gene ID" value="ENSSAUG00010006800.1"/>
</dbReference>
<dbReference type="PROSITE" id="PS50004">
    <property type="entry name" value="C2"/>
    <property type="match status" value="1"/>
</dbReference>
<dbReference type="Proteomes" id="UP000472265">
    <property type="component" value="Chromosome 11"/>
</dbReference>
<dbReference type="SUPFAM" id="SSF49562">
    <property type="entry name" value="C2 domain (Calcium/lipid-binding domain, CaLB)"/>
    <property type="match status" value="1"/>
</dbReference>